<sequence>MREETGVGRVVADRYAEIENTRRVGGQSEVFQAADLHQGGRQVAVKIVPSTADDINRIYFERETAALRKLSHPNIASLIDSGTDPGQGVYYVVLDWVDETIRDWLSGFPEPPGWDDIAEAVALPLASALAHSHSMSVLHRDIKPGNVLWNGSTPLLADFALSKIKDQVAAAGDATVVGMATPPWAPPDQASRGSARFDVYGLAATLLQCVSGIQLRDYPDISRALDDADVPRDVLELLRDALSADPDQRPADGQVFHLALQTIQTRRGTRWHKQKEIAFDLSGSARRALEAGGDGRSAEALIAARLGTATYAVPRLKNTDTGGAALTAEEFRLVGDQLELVLAFKTSQKLVCIRGEVKDFEHLEVWRRHEHAVTLDGRDFAWTASRPANPHQSALATDELHTILAKAVQDAGDKVSDRFKQMRLTNWSKLIDAKEQLEKRLEEPIRYRRVGRSGTEFEIEASTAQTGAILDQERIARPLDEPNARGIPTRIVDVDGQGLTVQVIRPGADLPANGVLVRDRTPSHAAIRRQKSALAALREGSAARPHLRELVLDPSLAAHPQPVSFEPTFPDLDDDKKAAVAKALGSSDLFLVEGPPGTGKTSFICELINQYLALRPHDKVLLVSQMHVAIDNAITRLHDSGVTSVVRLSSRDDNVDPEAVHMLLSNKLRTWAAQVADRARAGMSALAQREGVAVEHLSLALNAEEASSTLRQQAQTAEVLGPLDDDDRLDNEDLSEERAELLADYLRATDRAEDAITAVSAAATELGIPLGNQVGEAELQSLVADLLGGGRADHRLRELMRAQGDWLASLNDPSSAEPMFLPTQSVVAGTCMGFLANRHIQEMQFDLCIIDEASRATAPELLVPMTRSKRWVMVGDTKQLPPMVEEVFEHRDLVDTFDLDQTFLTSSLFDTLIGEAPAECRTSLVTQHRMAVPVGELISDTFYDGTLIHDPAPVVDPDTVDPADRLVWFSTSRRSNRHEENKHAGSSSSSNKLEAEQVAKLVARLDAEISAGAYRRRDEHPLEVLVLSGYRGQCTEIGRALRRLTLTNIEPQIKTVDAVQGREADVVIFSVTRSNLAGELGFLGERYQGRMNVALSRAREALWIVGDSDFSAGKEGPLRRVLGHIASSDAGRIEYL</sequence>
<dbReference type="CDD" id="cd14014">
    <property type="entry name" value="STKc_PknB_like"/>
    <property type="match status" value="1"/>
</dbReference>
<dbReference type="PANTHER" id="PTHR10887:SF495">
    <property type="entry name" value="HELICASE SENATAXIN ISOFORM X1-RELATED"/>
    <property type="match status" value="1"/>
</dbReference>
<dbReference type="EMBL" id="AP022602">
    <property type="protein sequence ID" value="BBY96424.1"/>
    <property type="molecule type" value="Genomic_DNA"/>
</dbReference>
<dbReference type="Pfam" id="PF13086">
    <property type="entry name" value="AAA_11"/>
    <property type="match status" value="1"/>
</dbReference>
<dbReference type="InterPro" id="IPR027417">
    <property type="entry name" value="P-loop_NTPase"/>
</dbReference>
<dbReference type="CDD" id="cd18808">
    <property type="entry name" value="SF1_C_Upf1"/>
    <property type="match status" value="1"/>
</dbReference>
<dbReference type="AlphaFoldDB" id="A0A9W4B9L1"/>
<organism evidence="2 3">
    <name type="scientific">Mycobacterium gallinarum</name>
    <dbReference type="NCBI Taxonomy" id="39689"/>
    <lineage>
        <taxon>Bacteria</taxon>
        <taxon>Bacillati</taxon>
        <taxon>Actinomycetota</taxon>
        <taxon>Actinomycetes</taxon>
        <taxon>Mycobacteriales</taxon>
        <taxon>Mycobacteriaceae</taxon>
        <taxon>Mycobacterium</taxon>
    </lineage>
</organism>
<geneLocation type="plasmid" evidence="2 3">
    <name>pJCM6399</name>
</geneLocation>
<proteinExistence type="predicted"/>
<dbReference type="InterPro" id="IPR041679">
    <property type="entry name" value="DNA2/NAM7-like_C"/>
</dbReference>
<dbReference type="InterPro" id="IPR045055">
    <property type="entry name" value="DNA2/NAM7-like"/>
</dbReference>
<dbReference type="Gene3D" id="1.10.510.10">
    <property type="entry name" value="Transferase(Phosphotransferase) domain 1"/>
    <property type="match status" value="1"/>
</dbReference>
<protein>
    <recommendedName>
        <fullName evidence="1">Protein kinase domain-containing protein</fullName>
    </recommendedName>
</protein>
<dbReference type="InterPro" id="IPR047187">
    <property type="entry name" value="SF1_C_Upf1"/>
</dbReference>
<dbReference type="Proteomes" id="UP000465785">
    <property type="component" value="Plasmid pJCM6399"/>
</dbReference>
<dbReference type="PROSITE" id="PS50011">
    <property type="entry name" value="PROTEIN_KINASE_DOM"/>
    <property type="match status" value="1"/>
</dbReference>
<evidence type="ECO:0000259" key="1">
    <source>
        <dbReference type="PROSITE" id="PS50011"/>
    </source>
</evidence>
<dbReference type="InterPro" id="IPR000719">
    <property type="entry name" value="Prot_kinase_dom"/>
</dbReference>
<keyword evidence="2" id="KW-0614">Plasmid</keyword>
<dbReference type="SMART" id="SM00220">
    <property type="entry name" value="S_TKc"/>
    <property type="match status" value="1"/>
</dbReference>
<reference evidence="2 3" key="1">
    <citation type="journal article" date="2019" name="Emerg. Microbes Infect.">
        <title>Comprehensive subspecies identification of 175 nontuberculous mycobacteria species based on 7547 genomic profiles.</title>
        <authorList>
            <person name="Matsumoto Y."/>
            <person name="Kinjo T."/>
            <person name="Motooka D."/>
            <person name="Nabeya D."/>
            <person name="Jung N."/>
            <person name="Uechi K."/>
            <person name="Horii T."/>
            <person name="Iida T."/>
            <person name="Fujita J."/>
            <person name="Nakamura S."/>
        </authorList>
    </citation>
    <scope>NUCLEOTIDE SEQUENCE [LARGE SCALE GENOMIC DNA]</scope>
    <source>
        <strain evidence="2 3">JCM 6399</strain>
        <plasmid evidence="2">pJCM6399</plasmid>
    </source>
</reference>
<dbReference type="PANTHER" id="PTHR10887">
    <property type="entry name" value="DNA2/NAM7 HELICASE FAMILY"/>
    <property type="match status" value="1"/>
</dbReference>
<keyword evidence="3" id="KW-1185">Reference proteome</keyword>
<gene>
    <name evidence="2" type="ORF">MGALJ_60930</name>
</gene>
<evidence type="ECO:0000313" key="2">
    <source>
        <dbReference type="EMBL" id="BBY96424.1"/>
    </source>
</evidence>
<accession>A0A9W4B9L1</accession>
<dbReference type="Pfam" id="PF13087">
    <property type="entry name" value="AAA_12"/>
    <property type="match status" value="1"/>
</dbReference>
<evidence type="ECO:0000313" key="3">
    <source>
        <dbReference type="Proteomes" id="UP000465785"/>
    </source>
</evidence>
<dbReference type="SUPFAM" id="SSF52540">
    <property type="entry name" value="P-loop containing nucleoside triphosphate hydrolases"/>
    <property type="match status" value="1"/>
</dbReference>
<dbReference type="InterPro" id="IPR011009">
    <property type="entry name" value="Kinase-like_dom_sf"/>
</dbReference>
<dbReference type="KEGG" id="mgau:MGALJ_60930"/>
<dbReference type="GO" id="GO:0005524">
    <property type="term" value="F:ATP binding"/>
    <property type="evidence" value="ECO:0007669"/>
    <property type="project" value="InterPro"/>
</dbReference>
<dbReference type="Pfam" id="PF00069">
    <property type="entry name" value="Pkinase"/>
    <property type="match status" value="1"/>
</dbReference>
<dbReference type="InterPro" id="IPR041677">
    <property type="entry name" value="DNA2/NAM7_AAA_11"/>
</dbReference>
<dbReference type="Gene3D" id="3.30.200.20">
    <property type="entry name" value="Phosphorylase Kinase, domain 1"/>
    <property type="match status" value="1"/>
</dbReference>
<dbReference type="GO" id="GO:0004386">
    <property type="term" value="F:helicase activity"/>
    <property type="evidence" value="ECO:0007669"/>
    <property type="project" value="InterPro"/>
</dbReference>
<dbReference type="Gene3D" id="3.40.50.300">
    <property type="entry name" value="P-loop containing nucleotide triphosphate hydrolases"/>
    <property type="match status" value="2"/>
</dbReference>
<dbReference type="GO" id="GO:0004672">
    <property type="term" value="F:protein kinase activity"/>
    <property type="evidence" value="ECO:0007669"/>
    <property type="project" value="InterPro"/>
</dbReference>
<dbReference type="SUPFAM" id="SSF56112">
    <property type="entry name" value="Protein kinase-like (PK-like)"/>
    <property type="match status" value="1"/>
</dbReference>
<feature type="domain" description="Protein kinase" evidence="1">
    <location>
        <begin position="16"/>
        <end position="260"/>
    </location>
</feature>
<name>A0A9W4B9L1_9MYCO</name>